<protein>
    <recommendedName>
        <fullName evidence="4">Phosphosulfolactate synthase</fullName>
    </recommendedName>
</protein>
<organism evidence="3">
    <name type="scientific">Selaginella moellendorffii</name>
    <name type="common">Spikemoss</name>
    <dbReference type="NCBI Taxonomy" id="88036"/>
    <lineage>
        <taxon>Eukaryota</taxon>
        <taxon>Viridiplantae</taxon>
        <taxon>Streptophyta</taxon>
        <taxon>Embryophyta</taxon>
        <taxon>Tracheophyta</taxon>
        <taxon>Lycopodiopsida</taxon>
        <taxon>Selaginellales</taxon>
        <taxon>Selaginellaceae</taxon>
        <taxon>Selaginella</taxon>
    </lineage>
</organism>
<comment type="similarity">
    <text evidence="1">Belongs to the phosphosulfolactate synthase family.</text>
</comment>
<evidence type="ECO:0000256" key="1">
    <source>
        <dbReference type="ARBA" id="ARBA00010424"/>
    </source>
</evidence>
<keyword evidence="3" id="KW-1185">Reference proteome</keyword>
<name>D8SYU6_SELML</name>
<dbReference type="InterPro" id="IPR013785">
    <property type="entry name" value="Aldolase_TIM"/>
</dbReference>
<dbReference type="Proteomes" id="UP000001514">
    <property type="component" value="Unassembled WGS sequence"/>
</dbReference>
<gene>
    <name evidence="2" type="ORF">SELMODRAFT_4184</name>
</gene>
<reference evidence="2 3" key="1">
    <citation type="journal article" date="2011" name="Science">
        <title>The Selaginella genome identifies genetic changes associated with the evolution of vascular plants.</title>
        <authorList>
            <person name="Banks J.A."/>
            <person name="Nishiyama T."/>
            <person name="Hasebe M."/>
            <person name="Bowman J.L."/>
            <person name="Gribskov M."/>
            <person name="dePamphilis C."/>
            <person name="Albert V.A."/>
            <person name="Aono N."/>
            <person name="Aoyama T."/>
            <person name="Ambrose B.A."/>
            <person name="Ashton N.W."/>
            <person name="Axtell M.J."/>
            <person name="Barker E."/>
            <person name="Barker M.S."/>
            <person name="Bennetzen J.L."/>
            <person name="Bonawitz N.D."/>
            <person name="Chapple C."/>
            <person name="Cheng C."/>
            <person name="Correa L.G."/>
            <person name="Dacre M."/>
            <person name="DeBarry J."/>
            <person name="Dreyer I."/>
            <person name="Elias M."/>
            <person name="Engstrom E.M."/>
            <person name="Estelle M."/>
            <person name="Feng L."/>
            <person name="Finet C."/>
            <person name="Floyd S.K."/>
            <person name="Frommer W.B."/>
            <person name="Fujita T."/>
            <person name="Gramzow L."/>
            <person name="Gutensohn M."/>
            <person name="Harholt J."/>
            <person name="Hattori M."/>
            <person name="Heyl A."/>
            <person name="Hirai T."/>
            <person name="Hiwatashi Y."/>
            <person name="Ishikawa M."/>
            <person name="Iwata M."/>
            <person name="Karol K.G."/>
            <person name="Koehler B."/>
            <person name="Kolukisaoglu U."/>
            <person name="Kubo M."/>
            <person name="Kurata T."/>
            <person name="Lalonde S."/>
            <person name="Li K."/>
            <person name="Li Y."/>
            <person name="Litt A."/>
            <person name="Lyons E."/>
            <person name="Manning G."/>
            <person name="Maruyama T."/>
            <person name="Michael T.P."/>
            <person name="Mikami K."/>
            <person name="Miyazaki S."/>
            <person name="Morinaga S."/>
            <person name="Murata T."/>
            <person name="Mueller-Roeber B."/>
            <person name="Nelson D.R."/>
            <person name="Obara M."/>
            <person name="Oguri Y."/>
            <person name="Olmstead R.G."/>
            <person name="Onodera N."/>
            <person name="Petersen B.L."/>
            <person name="Pils B."/>
            <person name="Prigge M."/>
            <person name="Rensing S.A."/>
            <person name="Riano-Pachon D.M."/>
            <person name="Roberts A.W."/>
            <person name="Sato Y."/>
            <person name="Scheller H.V."/>
            <person name="Schulz B."/>
            <person name="Schulz C."/>
            <person name="Shakirov E.V."/>
            <person name="Shibagaki N."/>
            <person name="Shinohara N."/>
            <person name="Shippen D.E."/>
            <person name="Soerensen I."/>
            <person name="Sotooka R."/>
            <person name="Sugimoto N."/>
            <person name="Sugita M."/>
            <person name="Sumikawa N."/>
            <person name="Tanurdzic M."/>
            <person name="Theissen G."/>
            <person name="Ulvskov P."/>
            <person name="Wakazuki S."/>
            <person name="Weng J.K."/>
            <person name="Willats W.W."/>
            <person name="Wipf D."/>
            <person name="Wolf P.G."/>
            <person name="Yang L."/>
            <person name="Zimmer A.D."/>
            <person name="Zhu Q."/>
            <person name="Mitros T."/>
            <person name="Hellsten U."/>
            <person name="Loque D."/>
            <person name="Otillar R."/>
            <person name="Salamov A."/>
            <person name="Schmutz J."/>
            <person name="Shapiro H."/>
            <person name="Lindquist E."/>
            <person name="Lucas S."/>
            <person name="Rokhsar D."/>
            <person name="Grigoriev I.V."/>
        </authorList>
    </citation>
    <scope>NUCLEOTIDE SEQUENCE [LARGE SCALE GENOMIC DNA]</scope>
</reference>
<dbReference type="InParanoid" id="D8SYU6"/>
<dbReference type="InterPro" id="IPR003830">
    <property type="entry name" value="ComA_synth"/>
</dbReference>
<dbReference type="SUPFAM" id="SSF102110">
    <property type="entry name" value="(2r)-phospho-3-sulfolactate synthase ComA"/>
    <property type="match status" value="1"/>
</dbReference>
<dbReference type="Gramene" id="EFJ10364">
    <property type="protein sequence ID" value="EFJ10364"/>
    <property type="gene ID" value="SELMODRAFT_4184"/>
</dbReference>
<dbReference type="eggNOG" id="ENOG502QURZ">
    <property type="taxonomic scope" value="Eukaryota"/>
</dbReference>
<proteinExistence type="inferred from homology"/>
<sequence>RAEKPRITGRTEIRSPYHSFFGSRYLEQILESSGSSIDGLQFSNLMSRSLLRDMIELAHRHGIYVSSGGWGEDVLGGGRKSFKQYVQDCKDLGFDMIEFDVLCDKIAKDDFLYLTRMIKNEGLKAKPGLFLFEEGKFALPDAKTIIETAENFIGAGADVIRLESDLDILTTDVIAKLIERVGLDRLIFQAREPKVFEWFITNYGRQVNLFVDHSHVPQLECLRAG</sequence>
<accession>D8SYU6</accession>
<dbReference type="EMBL" id="GL377654">
    <property type="protein sequence ID" value="EFJ10364.1"/>
    <property type="molecule type" value="Genomic_DNA"/>
</dbReference>
<dbReference type="KEGG" id="smo:SELMODRAFT_4184"/>
<feature type="non-terminal residue" evidence="2">
    <location>
        <position position="1"/>
    </location>
</feature>
<dbReference type="STRING" id="88036.D8SYU6"/>
<dbReference type="AlphaFoldDB" id="D8SYU6"/>
<dbReference type="PANTHER" id="PTHR48413">
    <property type="match status" value="1"/>
</dbReference>
<dbReference type="Gene3D" id="3.20.20.70">
    <property type="entry name" value="Aldolase class I"/>
    <property type="match status" value="1"/>
</dbReference>
<dbReference type="OMA" id="KNQQVEF"/>
<evidence type="ECO:0000313" key="3">
    <source>
        <dbReference type="Proteomes" id="UP000001514"/>
    </source>
</evidence>
<feature type="non-terminal residue" evidence="2">
    <location>
        <position position="225"/>
    </location>
</feature>
<dbReference type="PANTHER" id="PTHR48413:SF1">
    <property type="entry name" value="PROTEIN HEAT-STRESS-ASSOCIATED 32"/>
    <property type="match status" value="1"/>
</dbReference>
<evidence type="ECO:0008006" key="4">
    <source>
        <dbReference type="Google" id="ProtNLM"/>
    </source>
</evidence>
<dbReference type="InterPro" id="IPR036112">
    <property type="entry name" value="ComA_synth_sf"/>
</dbReference>
<evidence type="ECO:0000313" key="2">
    <source>
        <dbReference type="EMBL" id="EFJ10364.1"/>
    </source>
</evidence>
<dbReference type="HOGENOM" id="CLU_062679_0_0_1"/>
<dbReference type="Pfam" id="PF02679">
    <property type="entry name" value="ComA"/>
    <property type="match status" value="1"/>
</dbReference>